<dbReference type="Pfam" id="PF03349">
    <property type="entry name" value="Toluene_X"/>
    <property type="match status" value="1"/>
</dbReference>
<dbReference type="EMBL" id="CP122537">
    <property type="protein sequence ID" value="WGH78336.1"/>
    <property type="molecule type" value="Genomic_DNA"/>
</dbReference>
<protein>
    <submittedName>
        <fullName evidence="9">Outer membrane protein transport protein</fullName>
    </submittedName>
</protein>
<dbReference type="Proteomes" id="UP001243420">
    <property type="component" value="Chromosome"/>
</dbReference>
<keyword evidence="10" id="KW-1185">Reference proteome</keyword>
<keyword evidence="4" id="KW-0812">Transmembrane</keyword>
<evidence type="ECO:0000313" key="9">
    <source>
        <dbReference type="EMBL" id="WGH78336.1"/>
    </source>
</evidence>
<evidence type="ECO:0000256" key="1">
    <source>
        <dbReference type="ARBA" id="ARBA00004571"/>
    </source>
</evidence>
<keyword evidence="7" id="KW-0998">Cell outer membrane</keyword>
<evidence type="ECO:0000256" key="7">
    <source>
        <dbReference type="ARBA" id="ARBA00023237"/>
    </source>
</evidence>
<keyword evidence="3" id="KW-1134">Transmembrane beta strand</keyword>
<dbReference type="PANTHER" id="PTHR35093:SF8">
    <property type="entry name" value="OUTER MEMBRANE PROTEIN NMB0088-RELATED"/>
    <property type="match status" value="1"/>
</dbReference>
<dbReference type="InterPro" id="IPR005017">
    <property type="entry name" value="OMPP1/FadL/TodX"/>
</dbReference>
<name>A0ABY8LAK4_9RHOB</name>
<accession>A0ABY8LAK4</accession>
<evidence type="ECO:0000256" key="6">
    <source>
        <dbReference type="ARBA" id="ARBA00023136"/>
    </source>
</evidence>
<comment type="similarity">
    <text evidence="2">Belongs to the OmpP1/FadL family.</text>
</comment>
<organism evidence="9 10">
    <name type="scientific">Jannaschia ovalis</name>
    <dbReference type="NCBI Taxonomy" id="3038773"/>
    <lineage>
        <taxon>Bacteria</taxon>
        <taxon>Pseudomonadati</taxon>
        <taxon>Pseudomonadota</taxon>
        <taxon>Alphaproteobacteria</taxon>
        <taxon>Rhodobacterales</taxon>
        <taxon>Roseobacteraceae</taxon>
        <taxon>Jannaschia</taxon>
    </lineage>
</organism>
<evidence type="ECO:0000256" key="2">
    <source>
        <dbReference type="ARBA" id="ARBA00008163"/>
    </source>
</evidence>
<gene>
    <name evidence="9" type="ORF">P8627_15125</name>
</gene>
<evidence type="ECO:0000256" key="5">
    <source>
        <dbReference type="ARBA" id="ARBA00022729"/>
    </source>
</evidence>
<keyword evidence="5 8" id="KW-0732">Signal</keyword>
<dbReference type="PANTHER" id="PTHR35093">
    <property type="entry name" value="OUTER MEMBRANE PROTEIN NMB0088-RELATED"/>
    <property type="match status" value="1"/>
</dbReference>
<evidence type="ECO:0000256" key="3">
    <source>
        <dbReference type="ARBA" id="ARBA00022452"/>
    </source>
</evidence>
<comment type="subcellular location">
    <subcellularLocation>
        <location evidence="1">Cell outer membrane</location>
        <topology evidence="1">Multi-pass membrane protein</topology>
    </subcellularLocation>
</comment>
<feature type="chain" id="PRO_5045308057" evidence="8">
    <location>
        <begin position="21"/>
        <end position="398"/>
    </location>
</feature>
<dbReference type="RefSeq" id="WP_279965087.1">
    <property type="nucleotide sequence ID" value="NZ_CP122537.1"/>
</dbReference>
<evidence type="ECO:0000313" key="10">
    <source>
        <dbReference type="Proteomes" id="UP001243420"/>
    </source>
</evidence>
<reference evidence="9 10" key="1">
    <citation type="submission" date="2023-04" db="EMBL/GenBank/DDBJ databases">
        <title>Jannaschia ovalis sp. nov., a marine bacterium isolated from sea tidal flat.</title>
        <authorList>
            <person name="Kwon D.Y."/>
            <person name="Kim J.-J."/>
        </authorList>
    </citation>
    <scope>NUCLEOTIDE SEQUENCE [LARGE SCALE GENOMIC DNA]</scope>
    <source>
        <strain evidence="9 10">GRR-S6-38</strain>
    </source>
</reference>
<dbReference type="Gene3D" id="2.40.160.60">
    <property type="entry name" value="Outer membrane protein transport protein (OMPP1/FadL/TodX)"/>
    <property type="match status" value="1"/>
</dbReference>
<feature type="signal peptide" evidence="8">
    <location>
        <begin position="1"/>
        <end position="20"/>
    </location>
</feature>
<proteinExistence type="inferred from homology"/>
<dbReference type="SUPFAM" id="SSF56935">
    <property type="entry name" value="Porins"/>
    <property type="match status" value="1"/>
</dbReference>
<evidence type="ECO:0000256" key="8">
    <source>
        <dbReference type="SAM" id="SignalP"/>
    </source>
</evidence>
<keyword evidence="6" id="KW-0472">Membrane</keyword>
<evidence type="ECO:0000256" key="4">
    <source>
        <dbReference type="ARBA" id="ARBA00022692"/>
    </source>
</evidence>
<sequence>MNRFALAAAATIAATASAQAGGLDRSGQSILALFDAPDTGAATLSWVNPSVTGSDTAAPTGATYDVGNSYSQVSLSFANEINDRVSYAVIVDQPFGADIFYNATPQTSLLGGTKADLGAEAVTVLGKYQFSDRVSAYGGVRVQRAGGEVALNGQAYAQAIGTALEGRGIGTAGPNAADLLTPNGAGFTGYDVQIDESWGAGLVIGAAYEIPEIALRLAVTYNSKVTHSGDSVERFSVAALGDGAPLAGQYSFQTPQSINIDFQTGINPKTLVLASLRWTEWGDFDVVPQNLNADLANIDDVYRWSVGVARRFSDEFVGLASVTYEKDNGSATVSPLGPTDGQIGVNLGARYDRGNLAVSGGINYTEVGDAFAGVGGNPVALFSDNSVVGVGFKVAYKF</sequence>